<keyword evidence="10" id="KW-1185">Reference proteome</keyword>
<gene>
    <name evidence="9" type="ORF">TRFO_24596</name>
</gene>
<dbReference type="SUPFAM" id="SSF46689">
    <property type="entry name" value="Homeodomain-like"/>
    <property type="match status" value="2"/>
</dbReference>
<feature type="domain" description="HTH myb-type" evidence="8">
    <location>
        <begin position="150"/>
        <end position="205"/>
    </location>
</feature>
<sequence length="383" mass="44002">MVFLHPLIDVAIYYATGRSPRSLEKDKFDRLHAIIEDFILNSNITKMELSMQQIVQEGYDPKCIPKIFKILQVRPYTEIDEKPAKGNSPETSENQGNHRHRSAPWSTEEDERLIAGIFHFGFSDWQKVSTFVGKGRSRSQCGQRWLRCLDPNVNKEKWTPEEDASLKHLVDIYGIHSWARIAKELGNRTDVQCRYRYNRCKREIQTFPAPTMPQFPNQQDFFKVQSQILLAAQQNSQNLQTQNLTNLTQNLPSNLTQNLTPNLPPNLQQNLQTLQQQALPSAQQSLAKTQQVIQNLQNSIQDIQNNPKSQIPQQQQLPANVTQNPSNLLQQQIQIPHLQQTNQVNLIETKSAEIQQNNDPNQIINLNPIIPFIPSQQPNTAPK</sequence>
<reference evidence="9" key="1">
    <citation type="submission" date="2016-10" db="EMBL/GenBank/DDBJ databases">
        <authorList>
            <person name="Benchimol M."/>
            <person name="Almeida L.G."/>
            <person name="Vasconcelos A.T."/>
            <person name="Perreira-Neves A."/>
            <person name="Rosa I.A."/>
            <person name="Tasca T."/>
            <person name="Bogo M.R."/>
            <person name="de Souza W."/>
        </authorList>
    </citation>
    <scope>NUCLEOTIDE SEQUENCE [LARGE SCALE GENOMIC DNA]</scope>
    <source>
        <strain evidence="9">K</strain>
    </source>
</reference>
<dbReference type="AlphaFoldDB" id="A0A1J4KCB2"/>
<dbReference type="GO" id="GO:0000978">
    <property type="term" value="F:RNA polymerase II cis-regulatory region sequence-specific DNA binding"/>
    <property type="evidence" value="ECO:0007669"/>
    <property type="project" value="TreeGrafter"/>
</dbReference>
<dbReference type="Gene3D" id="1.10.10.60">
    <property type="entry name" value="Homeodomain-like"/>
    <property type="match status" value="2"/>
</dbReference>
<evidence type="ECO:0000256" key="3">
    <source>
        <dbReference type="ARBA" id="ARBA00023163"/>
    </source>
</evidence>
<protein>
    <recommendedName>
        <fullName evidence="11">Myb-like DNA-binding domain containing protein</fullName>
    </recommendedName>
</protein>
<dbReference type="VEuPathDB" id="TrichDB:TRFO_24596"/>
<keyword evidence="5" id="KW-0175">Coiled coil</keyword>
<dbReference type="GeneID" id="94838544"/>
<dbReference type="PROSITE" id="PS51294">
    <property type="entry name" value="HTH_MYB"/>
    <property type="match status" value="2"/>
</dbReference>
<feature type="domain" description="Myb-like" evidence="7">
    <location>
        <begin position="150"/>
        <end position="199"/>
    </location>
</feature>
<evidence type="ECO:0000256" key="1">
    <source>
        <dbReference type="ARBA" id="ARBA00023015"/>
    </source>
</evidence>
<evidence type="ECO:0000256" key="2">
    <source>
        <dbReference type="ARBA" id="ARBA00023125"/>
    </source>
</evidence>
<keyword evidence="4" id="KW-0539">Nucleus</keyword>
<dbReference type="GO" id="GO:0001006">
    <property type="term" value="F:RNA polymerase III type 3 promoter sequence-specific DNA binding"/>
    <property type="evidence" value="ECO:0007669"/>
    <property type="project" value="TreeGrafter"/>
</dbReference>
<evidence type="ECO:0000313" key="10">
    <source>
        <dbReference type="Proteomes" id="UP000179807"/>
    </source>
</evidence>
<keyword evidence="3" id="KW-0804">Transcription</keyword>
<proteinExistence type="predicted"/>
<keyword evidence="1" id="KW-0805">Transcription regulation</keyword>
<evidence type="ECO:0000259" key="8">
    <source>
        <dbReference type="PROSITE" id="PS51294"/>
    </source>
</evidence>
<dbReference type="PROSITE" id="PS50090">
    <property type="entry name" value="MYB_LIKE"/>
    <property type="match status" value="2"/>
</dbReference>
<accession>A0A1J4KCB2</accession>
<dbReference type="RefSeq" id="XP_068360460.1">
    <property type="nucleotide sequence ID" value="XM_068503840.1"/>
</dbReference>
<evidence type="ECO:0000259" key="7">
    <source>
        <dbReference type="PROSITE" id="PS50090"/>
    </source>
</evidence>
<dbReference type="InterPro" id="IPR017930">
    <property type="entry name" value="Myb_dom"/>
</dbReference>
<dbReference type="GO" id="GO:0019185">
    <property type="term" value="C:snRNA-activating protein complex"/>
    <property type="evidence" value="ECO:0007669"/>
    <property type="project" value="TreeGrafter"/>
</dbReference>
<dbReference type="SMART" id="SM00717">
    <property type="entry name" value="SANT"/>
    <property type="match status" value="2"/>
</dbReference>
<evidence type="ECO:0000256" key="5">
    <source>
        <dbReference type="SAM" id="Coils"/>
    </source>
</evidence>
<dbReference type="PANTHER" id="PTHR46621:SF1">
    <property type="entry name" value="SNRNA-ACTIVATING PROTEIN COMPLEX SUBUNIT 4"/>
    <property type="match status" value="1"/>
</dbReference>
<name>A0A1J4KCB2_9EUKA</name>
<dbReference type="OrthoDB" id="39591at2759"/>
<evidence type="ECO:0000313" key="9">
    <source>
        <dbReference type="EMBL" id="OHT07324.1"/>
    </source>
</evidence>
<organism evidence="9 10">
    <name type="scientific">Tritrichomonas foetus</name>
    <dbReference type="NCBI Taxonomy" id="1144522"/>
    <lineage>
        <taxon>Eukaryota</taxon>
        <taxon>Metamonada</taxon>
        <taxon>Parabasalia</taxon>
        <taxon>Tritrichomonadida</taxon>
        <taxon>Tritrichomonadidae</taxon>
        <taxon>Tritrichomonas</taxon>
    </lineage>
</organism>
<dbReference type="EMBL" id="MLAK01000701">
    <property type="protein sequence ID" value="OHT07324.1"/>
    <property type="molecule type" value="Genomic_DNA"/>
</dbReference>
<dbReference type="GO" id="GO:0042795">
    <property type="term" value="P:snRNA transcription by RNA polymerase II"/>
    <property type="evidence" value="ECO:0007669"/>
    <property type="project" value="TreeGrafter"/>
</dbReference>
<dbReference type="CDD" id="cd00167">
    <property type="entry name" value="SANT"/>
    <property type="match status" value="2"/>
</dbReference>
<feature type="region of interest" description="Disordered" evidence="6">
    <location>
        <begin position="79"/>
        <end position="106"/>
    </location>
</feature>
<dbReference type="GO" id="GO:0042796">
    <property type="term" value="P:snRNA transcription by RNA polymerase III"/>
    <property type="evidence" value="ECO:0007669"/>
    <property type="project" value="TreeGrafter"/>
</dbReference>
<dbReference type="InterPro" id="IPR051575">
    <property type="entry name" value="Myb-like_DNA-bd"/>
</dbReference>
<dbReference type="InterPro" id="IPR009057">
    <property type="entry name" value="Homeodomain-like_sf"/>
</dbReference>
<feature type="domain" description="HTH myb-type" evidence="8">
    <location>
        <begin position="97"/>
        <end position="149"/>
    </location>
</feature>
<comment type="caution">
    <text evidence="9">The sequence shown here is derived from an EMBL/GenBank/DDBJ whole genome shotgun (WGS) entry which is preliminary data.</text>
</comment>
<feature type="domain" description="Myb-like" evidence="7">
    <location>
        <begin position="97"/>
        <end position="149"/>
    </location>
</feature>
<keyword evidence="2" id="KW-0238">DNA-binding</keyword>
<dbReference type="InterPro" id="IPR001005">
    <property type="entry name" value="SANT/Myb"/>
</dbReference>
<feature type="coiled-coil region" evidence="5">
    <location>
        <begin position="279"/>
        <end position="306"/>
    </location>
</feature>
<dbReference type="Proteomes" id="UP000179807">
    <property type="component" value="Unassembled WGS sequence"/>
</dbReference>
<dbReference type="Pfam" id="PF00249">
    <property type="entry name" value="Myb_DNA-binding"/>
    <property type="match status" value="2"/>
</dbReference>
<evidence type="ECO:0000256" key="6">
    <source>
        <dbReference type="SAM" id="MobiDB-lite"/>
    </source>
</evidence>
<evidence type="ECO:0000256" key="4">
    <source>
        <dbReference type="ARBA" id="ARBA00023242"/>
    </source>
</evidence>
<evidence type="ECO:0008006" key="11">
    <source>
        <dbReference type="Google" id="ProtNLM"/>
    </source>
</evidence>
<dbReference type="PANTHER" id="PTHR46621">
    <property type="entry name" value="SNRNA-ACTIVATING PROTEIN COMPLEX SUBUNIT 4"/>
    <property type="match status" value="1"/>
</dbReference>